<dbReference type="PIRSF" id="PIRSF023381">
    <property type="entry name" value="MannP-dilichol_defect-1p"/>
    <property type="match status" value="1"/>
</dbReference>
<dbReference type="InterPro" id="IPR006603">
    <property type="entry name" value="PQ-loop_rpt"/>
</dbReference>
<evidence type="ECO:0000256" key="2">
    <source>
        <dbReference type="ARBA" id="ARBA00022448"/>
    </source>
</evidence>
<reference evidence="10 11" key="1">
    <citation type="submission" date="2020-04" db="EMBL/GenBank/DDBJ databases">
        <title>Perkinsus chesapeaki whole genome sequence.</title>
        <authorList>
            <person name="Bogema D.R."/>
        </authorList>
    </citation>
    <scope>NUCLEOTIDE SEQUENCE [LARGE SCALE GENOMIC DNA]</scope>
    <source>
        <strain evidence="10">ATCC PRA-425</strain>
    </source>
</reference>
<evidence type="ECO:0000256" key="4">
    <source>
        <dbReference type="ARBA" id="ARBA00022737"/>
    </source>
</evidence>
<keyword evidence="6 8" id="KW-0472">Membrane</keyword>
<protein>
    <recommendedName>
        <fullName evidence="8">Mannose-P-dolichol utilization defect 1 protein homolog</fullName>
    </recommendedName>
</protein>
<evidence type="ECO:0000256" key="1">
    <source>
        <dbReference type="ARBA" id="ARBA00004141"/>
    </source>
</evidence>
<evidence type="ECO:0000256" key="5">
    <source>
        <dbReference type="ARBA" id="ARBA00022989"/>
    </source>
</evidence>
<organism evidence="10 11">
    <name type="scientific">Perkinsus chesapeaki</name>
    <name type="common">Clam parasite</name>
    <name type="synonym">Perkinsus andrewsi</name>
    <dbReference type="NCBI Taxonomy" id="330153"/>
    <lineage>
        <taxon>Eukaryota</taxon>
        <taxon>Sar</taxon>
        <taxon>Alveolata</taxon>
        <taxon>Perkinsozoa</taxon>
        <taxon>Perkinsea</taxon>
        <taxon>Perkinsida</taxon>
        <taxon>Perkinsidae</taxon>
        <taxon>Perkinsus</taxon>
    </lineage>
</organism>
<feature type="transmembrane region" description="Helical" evidence="9">
    <location>
        <begin position="204"/>
        <end position="225"/>
    </location>
</feature>
<evidence type="ECO:0000256" key="9">
    <source>
        <dbReference type="SAM" id="Phobius"/>
    </source>
</evidence>
<gene>
    <name evidence="10" type="primary">MPDU1</name>
    <name evidence="10" type="ORF">FOL47_008311</name>
</gene>
<dbReference type="PANTHER" id="PTHR12226:SF2">
    <property type="entry name" value="MANNOSE-P-DOLICHOL UTILIZATION DEFECT 1 PROTEIN"/>
    <property type="match status" value="1"/>
</dbReference>
<keyword evidence="3 8" id="KW-0812">Transmembrane</keyword>
<evidence type="ECO:0000256" key="6">
    <source>
        <dbReference type="ARBA" id="ARBA00023136"/>
    </source>
</evidence>
<feature type="transmembrane region" description="Helical" evidence="9">
    <location>
        <begin position="172"/>
        <end position="192"/>
    </location>
</feature>
<sequence length="245" mass="27328">MSSKVLGLVSQQCLDKFMQFDFEKSCVTEFLVNGLNMGIMAGALAVKLPQIIKILANKSVKGISEASFALEFLSSSLFCTYNMLMRHPFAAWGEMAFISMQCMIQLILFWWYSKVDMLPRVLLMNLLSFAFMWAMSGQMPQQLLPILGMAPAVVGVASRLPQIVLNFKQGNTGHLAFLTFFLSFMGNLARVFTTLKQLNDPVTLAGHVCAAVCNGTLVFQIVYYWNATKTANAKEDEAKKTKKDE</sequence>
<comment type="subcellular location">
    <subcellularLocation>
        <location evidence="1 8">Membrane</location>
        <topology evidence="1 8">Multi-pass membrane protein</topology>
    </subcellularLocation>
</comment>
<evidence type="ECO:0000313" key="10">
    <source>
        <dbReference type="EMBL" id="KAF4657749.1"/>
    </source>
</evidence>
<accession>A0A7J6LET1</accession>
<dbReference type="GO" id="GO:0016020">
    <property type="term" value="C:membrane"/>
    <property type="evidence" value="ECO:0007669"/>
    <property type="project" value="UniProtKB-SubCell"/>
</dbReference>
<dbReference type="Pfam" id="PF04193">
    <property type="entry name" value="PQ-loop"/>
    <property type="match status" value="2"/>
</dbReference>
<keyword evidence="2" id="KW-0813">Transport</keyword>
<feature type="transmembrane region" description="Helical" evidence="9">
    <location>
        <begin position="142"/>
        <end position="160"/>
    </location>
</feature>
<dbReference type="InterPro" id="IPR016817">
    <property type="entry name" value="MannP-dilichol_defect-1"/>
</dbReference>
<name>A0A7J6LET1_PERCH</name>
<dbReference type="SMART" id="SM00679">
    <property type="entry name" value="CTNS"/>
    <property type="match status" value="2"/>
</dbReference>
<dbReference type="PANTHER" id="PTHR12226">
    <property type="entry name" value="MANNOSE-P-DOLICHOL UTILIZATION DEFECT 1 LEC35 -RELATED"/>
    <property type="match status" value="1"/>
</dbReference>
<comment type="caution">
    <text evidence="10">The sequence shown here is derived from an EMBL/GenBank/DDBJ whole genome shotgun (WGS) entry which is preliminary data.</text>
</comment>
<feature type="transmembrane region" description="Helical" evidence="9">
    <location>
        <begin position="90"/>
        <end position="111"/>
    </location>
</feature>
<evidence type="ECO:0000256" key="8">
    <source>
        <dbReference type="PIRNR" id="PIRNR023381"/>
    </source>
</evidence>
<dbReference type="EMBL" id="JAAPAO010000525">
    <property type="protein sequence ID" value="KAF4657749.1"/>
    <property type="molecule type" value="Genomic_DNA"/>
</dbReference>
<evidence type="ECO:0000256" key="3">
    <source>
        <dbReference type="ARBA" id="ARBA00022692"/>
    </source>
</evidence>
<comment type="similarity">
    <text evidence="7 8">Belongs to the MPDU1 (TC 2.A.43.3) family.</text>
</comment>
<dbReference type="Gene3D" id="1.20.1280.290">
    <property type="match status" value="2"/>
</dbReference>
<dbReference type="AlphaFoldDB" id="A0A7J6LET1"/>
<feature type="transmembrane region" description="Helical" evidence="9">
    <location>
        <begin position="118"/>
        <end position="136"/>
    </location>
</feature>
<dbReference type="Proteomes" id="UP000591131">
    <property type="component" value="Unassembled WGS sequence"/>
</dbReference>
<dbReference type="OrthoDB" id="271506at2759"/>
<proteinExistence type="inferred from homology"/>
<keyword evidence="4" id="KW-0677">Repeat</keyword>
<keyword evidence="5 8" id="KW-1133">Transmembrane helix</keyword>
<keyword evidence="11" id="KW-1185">Reference proteome</keyword>
<evidence type="ECO:0000313" key="11">
    <source>
        <dbReference type="Proteomes" id="UP000591131"/>
    </source>
</evidence>
<evidence type="ECO:0000256" key="7">
    <source>
        <dbReference type="ARBA" id="ARBA00038475"/>
    </source>
</evidence>